<keyword evidence="3" id="KW-0597">Phosphoprotein</keyword>
<dbReference type="InterPro" id="IPR000700">
    <property type="entry name" value="PAS-assoc_C"/>
</dbReference>
<dbReference type="Pfam" id="PF02518">
    <property type="entry name" value="HATPase_c"/>
    <property type="match status" value="1"/>
</dbReference>
<dbReference type="InterPro" id="IPR015943">
    <property type="entry name" value="WD40/YVTN_repeat-like_dom_sf"/>
</dbReference>
<evidence type="ECO:0000256" key="3">
    <source>
        <dbReference type="ARBA" id="ARBA00022553"/>
    </source>
</evidence>
<evidence type="ECO:0000256" key="10">
    <source>
        <dbReference type="SAM" id="Phobius"/>
    </source>
</evidence>
<dbReference type="InterPro" id="IPR013655">
    <property type="entry name" value="PAS_fold_3"/>
</dbReference>
<comment type="catalytic activity">
    <reaction evidence="1">
        <text>ATP + protein L-histidine = ADP + protein N-phospho-L-histidine.</text>
        <dbReference type="EC" id="2.7.13.3"/>
    </reaction>
</comment>
<evidence type="ECO:0000256" key="4">
    <source>
        <dbReference type="ARBA" id="ARBA00022679"/>
    </source>
</evidence>
<dbReference type="PROSITE" id="PS50109">
    <property type="entry name" value="HIS_KIN"/>
    <property type="match status" value="1"/>
</dbReference>
<dbReference type="CDD" id="cd00130">
    <property type="entry name" value="PAS"/>
    <property type="match status" value="1"/>
</dbReference>
<evidence type="ECO:0000313" key="15">
    <source>
        <dbReference type="Proteomes" id="UP001597241"/>
    </source>
</evidence>
<protein>
    <recommendedName>
        <fullName evidence="2">histidine kinase</fullName>
        <ecNumber evidence="2">2.7.13.3</ecNumber>
    </recommendedName>
</protein>
<evidence type="ECO:0000313" key="14">
    <source>
        <dbReference type="EMBL" id="MFD1292361.1"/>
    </source>
</evidence>
<organism evidence="14 15">
    <name type="scientific">Lutibacter holmesii</name>
    <dbReference type="NCBI Taxonomy" id="1137985"/>
    <lineage>
        <taxon>Bacteria</taxon>
        <taxon>Pseudomonadati</taxon>
        <taxon>Bacteroidota</taxon>
        <taxon>Flavobacteriia</taxon>
        <taxon>Flavobacteriales</taxon>
        <taxon>Flavobacteriaceae</taxon>
        <taxon>Lutibacter</taxon>
    </lineage>
</organism>
<feature type="coiled-coil region" evidence="9">
    <location>
        <begin position="788"/>
        <end position="833"/>
    </location>
</feature>
<dbReference type="InterPro" id="IPR001610">
    <property type="entry name" value="PAC"/>
</dbReference>
<dbReference type="PROSITE" id="PS50112">
    <property type="entry name" value="PAS"/>
    <property type="match status" value="1"/>
</dbReference>
<dbReference type="PANTHER" id="PTHR24421">
    <property type="entry name" value="NITRATE/NITRITE SENSOR PROTEIN NARX-RELATED"/>
    <property type="match status" value="1"/>
</dbReference>
<evidence type="ECO:0000259" key="13">
    <source>
        <dbReference type="PROSITE" id="PS50113"/>
    </source>
</evidence>
<dbReference type="SMART" id="SM00086">
    <property type="entry name" value="PAC"/>
    <property type="match status" value="1"/>
</dbReference>
<keyword evidence="10" id="KW-1133">Transmembrane helix</keyword>
<feature type="domain" description="PAS" evidence="12">
    <location>
        <begin position="837"/>
        <end position="879"/>
    </location>
</feature>
<proteinExistence type="predicted"/>
<dbReference type="EC" id="2.7.13.3" evidence="2"/>
<accession>A0ABW3WJA8</accession>
<evidence type="ECO:0000256" key="5">
    <source>
        <dbReference type="ARBA" id="ARBA00022741"/>
    </source>
</evidence>
<dbReference type="Gene3D" id="2.130.10.10">
    <property type="entry name" value="YVTN repeat-like/Quinoprotein amine dehydrogenase"/>
    <property type="match status" value="2"/>
</dbReference>
<dbReference type="InterPro" id="IPR036890">
    <property type="entry name" value="HATPase_C_sf"/>
</dbReference>
<evidence type="ECO:0000256" key="9">
    <source>
        <dbReference type="SAM" id="Coils"/>
    </source>
</evidence>
<keyword evidence="10" id="KW-0812">Transmembrane</keyword>
<keyword evidence="8" id="KW-0902">Two-component regulatory system</keyword>
<dbReference type="InterPro" id="IPR003594">
    <property type="entry name" value="HATPase_dom"/>
</dbReference>
<keyword evidence="10" id="KW-0472">Membrane</keyword>
<dbReference type="Pfam" id="PF07495">
    <property type="entry name" value="Y_Y_Y"/>
    <property type="match status" value="1"/>
</dbReference>
<feature type="domain" description="PAC" evidence="13">
    <location>
        <begin position="915"/>
        <end position="968"/>
    </location>
</feature>
<keyword evidence="9" id="KW-0175">Coiled coil</keyword>
<name>A0ABW3WJA8_9FLAO</name>
<dbReference type="EMBL" id="JBHTMV010000001">
    <property type="protein sequence ID" value="MFD1292361.1"/>
    <property type="molecule type" value="Genomic_DNA"/>
</dbReference>
<keyword evidence="15" id="KW-1185">Reference proteome</keyword>
<dbReference type="Pfam" id="PF07730">
    <property type="entry name" value="HisKA_3"/>
    <property type="match status" value="1"/>
</dbReference>
<dbReference type="PROSITE" id="PS50113">
    <property type="entry name" value="PAC"/>
    <property type="match status" value="1"/>
</dbReference>
<sequence length="1179" mass="135904">MAKSIAHIGLNSTKGCFLKILFFIVICFFSSDLYSQTKGLDLNIPISHYEHKSWSKINTTPINRVFNFEQDSLGFLWMGTDRGLLRFDGTSVKSFNYKDYPIFKNDNIRFVKMGKNNTLWIANRRGVFYLKDNLIKEVKLNNKSITKVLSLVIDKNNKIWVSNTYGGLFTIDNFKAKEEHLFDNSDIRVMKVFSGHDNSIWVSARNGQYTSLWKMNANKQFIQKKIDSPLNSPVDGFSENKYGVLAIININGKVYKIAGENVSHIHTVKDYNDYSRAIKIDENGAIWFGGEGLHKLYKGKLDNFHQADGLGNNRVQSIFFDKDKNLWVGTFSGLDYFSKTPFKTIQLKGNKPIRTICVLEDNDQEVLVGSKDFGLLIERNNKLLKIDGLNELGATIHSLCKTNIANEYIVGSLNGLFRIQKKNGNFRVIHQYSSKIVSIAFMRANGELWFMETDDQPNNPNNKTTYVIKDGKKHQISTLDHLNVLSLFEDSNLKLWIGTMQGLYFCDVLNESCCAVNKNLFLESKYIMNIVEDAFGTVWVGTYGSGLVEIKSEKENYLDTRNNLPENQAYLHFAANKKGLWYFTRDKKNGKFQRIILDSINNQEEFITEEIYSVPGIVNVEGISGFPTFVQKSDHSYVLASSNSLLKFDPMSVVDIPPVFRMDKVLINNVEINLNDLSTIEADAINFEFHYSSLDFVRGDNQLFEYKLEGFDKKWQQAGARKVAYYSNLPAGNYSFKVRVKNYDNVYIEMQSPLLFSKKQFWYKAPFVYFIYFIVGASIIVLIFRLRLKSLKRQRKILQNKVDLRTRKLQELNESLEEIIAKRTEKITKINKELTESDERYKYALEATNEGIWDLNIVNNAIKFSPSIYTMLGYKPYEFKESRYEIYKRISNESERQERIDIHNELISKGSNNQFLDEYKIKKKDGSEIWVQIKGKVVERDKNGAPVRVVGTQIDITSEKRKTQEMLEAILKTENIERSRISRDLHDGLQQTLTIASLNFQSAKKELSKFSTIAINKFETGWEYLQKSILESRSVAHSLMPKAIIDFGVISAFESLINQINASTETTEFNFFHNFKKERIKNQEIEITLYRILQESTNNIIKYAKAKNVSIQLKDYDNMYMLTIEDDGIGFDVATTNKNGKGFGFQSMRNRLEAIDGFLEIESRIGQGTTIIIEINKII</sequence>
<evidence type="ECO:0000259" key="11">
    <source>
        <dbReference type="PROSITE" id="PS50109"/>
    </source>
</evidence>
<dbReference type="Pfam" id="PF07494">
    <property type="entry name" value="Reg_prop"/>
    <property type="match status" value="2"/>
</dbReference>
<evidence type="ECO:0000256" key="1">
    <source>
        <dbReference type="ARBA" id="ARBA00000085"/>
    </source>
</evidence>
<dbReference type="SUPFAM" id="SSF55785">
    <property type="entry name" value="PYP-like sensor domain (PAS domain)"/>
    <property type="match status" value="1"/>
</dbReference>
<dbReference type="InterPro" id="IPR011110">
    <property type="entry name" value="Reg_prop"/>
</dbReference>
<dbReference type="Gene3D" id="2.60.40.10">
    <property type="entry name" value="Immunoglobulins"/>
    <property type="match status" value="1"/>
</dbReference>
<evidence type="ECO:0000256" key="6">
    <source>
        <dbReference type="ARBA" id="ARBA00022777"/>
    </source>
</evidence>
<dbReference type="InterPro" id="IPR000014">
    <property type="entry name" value="PAS"/>
</dbReference>
<dbReference type="CDD" id="cd16917">
    <property type="entry name" value="HATPase_UhpB-NarQ-NarX-like"/>
    <property type="match status" value="1"/>
</dbReference>
<dbReference type="PANTHER" id="PTHR24421:SF10">
    <property type="entry name" value="NITRATE_NITRITE SENSOR PROTEIN NARQ"/>
    <property type="match status" value="1"/>
</dbReference>
<dbReference type="InterPro" id="IPR011123">
    <property type="entry name" value="Y_Y_Y"/>
</dbReference>
<dbReference type="Gene3D" id="3.30.565.10">
    <property type="entry name" value="Histidine kinase-like ATPase, C-terminal domain"/>
    <property type="match status" value="1"/>
</dbReference>
<dbReference type="Gene3D" id="1.20.5.1930">
    <property type="match status" value="1"/>
</dbReference>
<keyword evidence="5" id="KW-0547">Nucleotide-binding</keyword>
<evidence type="ECO:0000256" key="8">
    <source>
        <dbReference type="ARBA" id="ARBA00023012"/>
    </source>
</evidence>
<dbReference type="SUPFAM" id="SSF63829">
    <property type="entry name" value="Calcium-dependent phosphotriesterase"/>
    <property type="match status" value="2"/>
</dbReference>
<evidence type="ECO:0000259" key="12">
    <source>
        <dbReference type="PROSITE" id="PS50112"/>
    </source>
</evidence>
<dbReference type="Pfam" id="PF08447">
    <property type="entry name" value="PAS_3"/>
    <property type="match status" value="1"/>
</dbReference>
<dbReference type="NCBIfam" id="TIGR00229">
    <property type="entry name" value="sensory_box"/>
    <property type="match status" value="1"/>
</dbReference>
<dbReference type="InterPro" id="IPR011712">
    <property type="entry name" value="Sig_transdc_His_kin_sub3_dim/P"/>
</dbReference>
<evidence type="ECO:0000256" key="2">
    <source>
        <dbReference type="ARBA" id="ARBA00012438"/>
    </source>
</evidence>
<dbReference type="Proteomes" id="UP001597241">
    <property type="component" value="Unassembled WGS sequence"/>
</dbReference>
<dbReference type="InterPro" id="IPR013783">
    <property type="entry name" value="Ig-like_fold"/>
</dbReference>
<feature type="domain" description="Histidine kinase" evidence="11">
    <location>
        <begin position="1089"/>
        <end position="1179"/>
    </location>
</feature>
<dbReference type="InterPro" id="IPR005467">
    <property type="entry name" value="His_kinase_dom"/>
</dbReference>
<dbReference type="InterPro" id="IPR050482">
    <property type="entry name" value="Sensor_HK_TwoCompSys"/>
</dbReference>
<dbReference type="InterPro" id="IPR035965">
    <property type="entry name" value="PAS-like_dom_sf"/>
</dbReference>
<keyword evidence="4" id="KW-0808">Transferase</keyword>
<evidence type="ECO:0000256" key="7">
    <source>
        <dbReference type="ARBA" id="ARBA00022840"/>
    </source>
</evidence>
<keyword evidence="7" id="KW-0067">ATP-binding</keyword>
<gene>
    <name evidence="14" type="ORF">ACFQ5N_00820</name>
</gene>
<reference evidence="15" key="1">
    <citation type="journal article" date="2019" name="Int. J. Syst. Evol. Microbiol.">
        <title>The Global Catalogue of Microorganisms (GCM) 10K type strain sequencing project: providing services to taxonomists for standard genome sequencing and annotation.</title>
        <authorList>
            <consortium name="The Broad Institute Genomics Platform"/>
            <consortium name="The Broad Institute Genome Sequencing Center for Infectious Disease"/>
            <person name="Wu L."/>
            <person name="Ma J."/>
        </authorList>
    </citation>
    <scope>NUCLEOTIDE SEQUENCE [LARGE SCALE GENOMIC DNA]</scope>
    <source>
        <strain evidence="15">CCUG 62221</strain>
    </source>
</reference>
<dbReference type="Gene3D" id="3.30.450.20">
    <property type="entry name" value="PAS domain"/>
    <property type="match status" value="1"/>
</dbReference>
<feature type="transmembrane region" description="Helical" evidence="10">
    <location>
        <begin position="767"/>
        <end position="786"/>
    </location>
</feature>
<comment type="caution">
    <text evidence="14">The sequence shown here is derived from an EMBL/GenBank/DDBJ whole genome shotgun (WGS) entry which is preliminary data.</text>
</comment>
<keyword evidence="6" id="KW-0418">Kinase</keyword>
<dbReference type="SMART" id="SM00387">
    <property type="entry name" value="HATPase_c"/>
    <property type="match status" value="1"/>
</dbReference>
<dbReference type="RefSeq" id="WP_386806930.1">
    <property type="nucleotide sequence ID" value="NZ_JBHTMV010000001.1"/>
</dbReference>
<dbReference type="SUPFAM" id="SSF55874">
    <property type="entry name" value="ATPase domain of HSP90 chaperone/DNA topoisomerase II/histidine kinase"/>
    <property type="match status" value="1"/>
</dbReference>